<name>A0AAN6N680_9PEZI</name>
<dbReference type="PANTHER" id="PTHR37981">
    <property type="entry name" value="LIPASE 2"/>
    <property type="match status" value="1"/>
</dbReference>
<evidence type="ECO:0000313" key="2">
    <source>
        <dbReference type="Proteomes" id="UP001303473"/>
    </source>
</evidence>
<dbReference type="CDD" id="cd01823">
    <property type="entry name" value="SEST_like"/>
    <property type="match status" value="1"/>
</dbReference>
<dbReference type="SUPFAM" id="SSF52266">
    <property type="entry name" value="SGNH hydrolase"/>
    <property type="match status" value="1"/>
</dbReference>
<evidence type="ECO:0000313" key="1">
    <source>
        <dbReference type="EMBL" id="KAK3938513.1"/>
    </source>
</evidence>
<dbReference type="InterPro" id="IPR036514">
    <property type="entry name" value="SGNH_hydro_sf"/>
</dbReference>
<gene>
    <name evidence="1" type="ORF">QBC46DRAFT_265283</name>
</gene>
<dbReference type="Gene3D" id="3.40.50.1110">
    <property type="entry name" value="SGNH hydrolase"/>
    <property type="match status" value="1"/>
</dbReference>
<dbReference type="Pfam" id="PF00657">
    <property type="entry name" value="Lipase_GDSL"/>
    <property type="match status" value="1"/>
</dbReference>
<dbReference type="GO" id="GO:0006629">
    <property type="term" value="P:lipid metabolic process"/>
    <property type="evidence" value="ECO:0007669"/>
    <property type="project" value="TreeGrafter"/>
</dbReference>
<organism evidence="1 2">
    <name type="scientific">Diplogelasinospora grovesii</name>
    <dbReference type="NCBI Taxonomy" id="303347"/>
    <lineage>
        <taxon>Eukaryota</taxon>
        <taxon>Fungi</taxon>
        <taxon>Dikarya</taxon>
        <taxon>Ascomycota</taxon>
        <taxon>Pezizomycotina</taxon>
        <taxon>Sordariomycetes</taxon>
        <taxon>Sordariomycetidae</taxon>
        <taxon>Sordariales</taxon>
        <taxon>Diplogelasinosporaceae</taxon>
        <taxon>Diplogelasinospora</taxon>
    </lineage>
</organism>
<dbReference type="Proteomes" id="UP001303473">
    <property type="component" value="Unassembled WGS sequence"/>
</dbReference>
<dbReference type="GO" id="GO:0016788">
    <property type="term" value="F:hydrolase activity, acting on ester bonds"/>
    <property type="evidence" value="ECO:0007669"/>
    <property type="project" value="InterPro"/>
</dbReference>
<proteinExistence type="predicted"/>
<reference evidence="2" key="1">
    <citation type="journal article" date="2023" name="Mol. Phylogenet. Evol.">
        <title>Genome-scale phylogeny and comparative genomics of the fungal order Sordariales.</title>
        <authorList>
            <person name="Hensen N."/>
            <person name="Bonometti L."/>
            <person name="Westerberg I."/>
            <person name="Brannstrom I.O."/>
            <person name="Guillou S."/>
            <person name="Cros-Aarteil S."/>
            <person name="Calhoun S."/>
            <person name="Haridas S."/>
            <person name="Kuo A."/>
            <person name="Mondo S."/>
            <person name="Pangilinan J."/>
            <person name="Riley R."/>
            <person name="LaButti K."/>
            <person name="Andreopoulos B."/>
            <person name="Lipzen A."/>
            <person name="Chen C."/>
            <person name="Yan M."/>
            <person name="Daum C."/>
            <person name="Ng V."/>
            <person name="Clum A."/>
            <person name="Steindorff A."/>
            <person name="Ohm R.A."/>
            <person name="Martin F."/>
            <person name="Silar P."/>
            <person name="Natvig D.O."/>
            <person name="Lalanne C."/>
            <person name="Gautier V."/>
            <person name="Ament-Velasquez S.L."/>
            <person name="Kruys A."/>
            <person name="Hutchinson M.I."/>
            <person name="Powell A.J."/>
            <person name="Barry K."/>
            <person name="Miller A.N."/>
            <person name="Grigoriev I.V."/>
            <person name="Debuchy R."/>
            <person name="Gladieux P."/>
            <person name="Hiltunen Thoren M."/>
            <person name="Johannesson H."/>
        </authorList>
    </citation>
    <scope>NUCLEOTIDE SEQUENCE [LARGE SCALE GENOMIC DNA]</scope>
    <source>
        <strain evidence="2">CBS 340.73</strain>
    </source>
</reference>
<comment type="caution">
    <text evidence="1">The sequence shown here is derived from an EMBL/GenBank/DDBJ whole genome shotgun (WGS) entry which is preliminary data.</text>
</comment>
<accession>A0AAN6N680</accession>
<sequence length="389" mass="43633">MTGFVAFGDSYSAGIGTAFEGKENDCRQGNGAYPYLINADLASAIRHRNDDGNGADGNRTTTSFQWLSCTGSVTEDLLSGGESSQIDTFNASLGLPLASPDFATLSIGGNDLGFFDVMNACIFRFYSFYSGTCEAALAASDLQIQSPEFELRLMLVLMEILDKVRWETKPYFTITVTGYARFFNAETEACDEYSLGVWWGGIRAPKLKRDVRQRMNELVLAVNLKLKTAVETLNRQFLSPKVLFVDYDRKFEGHRFCEEGIKEPDYNRTETWFFLPGGPDNAPGTPQVPDMPPPVGVGVLEVNSPLVDPETCWEAAEKRGDWGEKALCLMAMAKHRDPTLRLKDPERFTAQNSMWYVPTYYGKTFHPRALGHKVMRDEIYRVWEEQGII</sequence>
<protein>
    <submittedName>
        <fullName evidence="1">SGNH hydrolase-type esterase domain-containing protein</fullName>
    </submittedName>
</protein>
<dbReference type="InterPro" id="IPR037460">
    <property type="entry name" value="SEST-like"/>
</dbReference>
<dbReference type="EMBL" id="MU853828">
    <property type="protein sequence ID" value="KAK3938513.1"/>
    <property type="molecule type" value="Genomic_DNA"/>
</dbReference>
<dbReference type="PANTHER" id="PTHR37981:SF1">
    <property type="entry name" value="SGNH HYDROLASE-TYPE ESTERASE DOMAIN-CONTAINING PROTEIN"/>
    <property type="match status" value="1"/>
</dbReference>
<keyword evidence="2" id="KW-1185">Reference proteome</keyword>
<dbReference type="AlphaFoldDB" id="A0AAN6N680"/>
<keyword evidence="1" id="KW-0378">Hydrolase</keyword>
<dbReference type="InterPro" id="IPR001087">
    <property type="entry name" value="GDSL"/>
</dbReference>